<evidence type="ECO:0000256" key="2">
    <source>
        <dbReference type="ARBA" id="ARBA00022737"/>
    </source>
</evidence>
<sequence>MSFECEVCGKGLPSRREYVGHMNGRHLGKKPFACELCGRQFAYITSLPMHRKTC</sequence>
<comment type="caution">
    <text evidence="7">The sequence shown here is derived from an EMBL/GenBank/DDBJ whole genome shotgun (WGS) entry which is preliminary data.</text>
</comment>
<accession>A0AAV2H1F9</accession>
<keyword evidence="8" id="KW-1185">Reference proteome</keyword>
<dbReference type="Proteomes" id="UP001497497">
    <property type="component" value="Unassembled WGS sequence"/>
</dbReference>
<evidence type="ECO:0000256" key="5">
    <source>
        <dbReference type="PROSITE-ProRule" id="PRU00042"/>
    </source>
</evidence>
<evidence type="ECO:0000256" key="1">
    <source>
        <dbReference type="ARBA" id="ARBA00022723"/>
    </source>
</evidence>
<dbReference type="InterPro" id="IPR036236">
    <property type="entry name" value="Znf_C2H2_sf"/>
</dbReference>
<evidence type="ECO:0000259" key="6">
    <source>
        <dbReference type="PROSITE" id="PS50157"/>
    </source>
</evidence>
<feature type="non-terminal residue" evidence="7">
    <location>
        <position position="54"/>
    </location>
</feature>
<feature type="domain" description="C2H2-type" evidence="6">
    <location>
        <begin position="3"/>
        <end position="31"/>
    </location>
</feature>
<keyword evidence="2" id="KW-0677">Repeat</keyword>
<proteinExistence type="predicted"/>
<gene>
    <name evidence="7" type="ORF">GSLYS_00001513001</name>
</gene>
<dbReference type="Gene3D" id="3.30.160.60">
    <property type="entry name" value="Classic Zinc Finger"/>
    <property type="match status" value="1"/>
</dbReference>
<dbReference type="Pfam" id="PF12874">
    <property type="entry name" value="zf-met"/>
    <property type="match status" value="1"/>
</dbReference>
<evidence type="ECO:0000256" key="4">
    <source>
        <dbReference type="ARBA" id="ARBA00022833"/>
    </source>
</evidence>
<reference evidence="7 8" key="1">
    <citation type="submission" date="2024-04" db="EMBL/GenBank/DDBJ databases">
        <authorList>
            <consortium name="Genoscope - CEA"/>
            <person name="William W."/>
        </authorList>
    </citation>
    <scope>NUCLEOTIDE SEQUENCE [LARGE SCALE GENOMIC DNA]</scope>
</reference>
<dbReference type="FunFam" id="3.30.160.60:FF:000100">
    <property type="entry name" value="Zinc finger 45-like"/>
    <property type="match status" value="1"/>
</dbReference>
<dbReference type="PROSITE" id="PS00028">
    <property type="entry name" value="ZINC_FINGER_C2H2_1"/>
    <property type="match status" value="1"/>
</dbReference>
<dbReference type="AlphaFoldDB" id="A0AAV2H1F9"/>
<keyword evidence="4" id="KW-0862">Zinc</keyword>
<evidence type="ECO:0000256" key="3">
    <source>
        <dbReference type="ARBA" id="ARBA00022771"/>
    </source>
</evidence>
<dbReference type="EMBL" id="CAXITT010000016">
    <property type="protein sequence ID" value="CAL1527336.1"/>
    <property type="molecule type" value="Genomic_DNA"/>
</dbReference>
<name>A0AAV2H1F9_LYMST</name>
<organism evidence="7 8">
    <name type="scientific">Lymnaea stagnalis</name>
    <name type="common">Great pond snail</name>
    <name type="synonym">Helix stagnalis</name>
    <dbReference type="NCBI Taxonomy" id="6523"/>
    <lineage>
        <taxon>Eukaryota</taxon>
        <taxon>Metazoa</taxon>
        <taxon>Spiralia</taxon>
        <taxon>Lophotrochozoa</taxon>
        <taxon>Mollusca</taxon>
        <taxon>Gastropoda</taxon>
        <taxon>Heterobranchia</taxon>
        <taxon>Euthyneura</taxon>
        <taxon>Panpulmonata</taxon>
        <taxon>Hygrophila</taxon>
        <taxon>Lymnaeoidea</taxon>
        <taxon>Lymnaeidae</taxon>
        <taxon>Lymnaea</taxon>
    </lineage>
</organism>
<dbReference type="GO" id="GO:0008270">
    <property type="term" value="F:zinc ion binding"/>
    <property type="evidence" value="ECO:0007669"/>
    <property type="project" value="UniProtKB-KW"/>
</dbReference>
<protein>
    <recommendedName>
        <fullName evidence="6">C2H2-type domain-containing protein</fullName>
    </recommendedName>
</protein>
<feature type="domain" description="C2H2-type" evidence="6">
    <location>
        <begin position="32"/>
        <end position="54"/>
    </location>
</feature>
<dbReference type="SUPFAM" id="SSF57667">
    <property type="entry name" value="beta-beta-alpha zinc fingers"/>
    <property type="match status" value="1"/>
</dbReference>
<dbReference type="Pfam" id="PF13912">
    <property type="entry name" value="zf-C2H2_6"/>
    <property type="match status" value="1"/>
</dbReference>
<keyword evidence="1" id="KW-0479">Metal-binding</keyword>
<evidence type="ECO:0000313" key="8">
    <source>
        <dbReference type="Proteomes" id="UP001497497"/>
    </source>
</evidence>
<dbReference type="PROSITE" id="PS50157">
    <property type="entry name" value="ZINC_FINGER_C2H2_2"/>
    <property type="match status" value="2"/>
</dbReference>
<dbReference type="SMART" id="SM00355">
    <property type="entry name" value="ZnF_C2H2"/>
    <property type="match status" value="2"/>
</dbReference>
<evidence type="ECO:0000313" key="7">
    <source>
        <dbReference type="EMBL" id="CAL1527336.1"/>
    </source>
</evidence>
<dbReference type="InterPro" id="IPR013087">
    <property type="entry name" value="Znf_C2H2_type"/>
</dbReference>
<keyword evidence="3 5" id="KW-0863">Zinc-finger</keyword>